<feature type="coiled-coil region" evidence="1">
    <location>
        <begin position="120"/>
        <end position="152"/>
    </location>
</feature>
<protein>
    <recommendedName>
        <fullName evidence="5">Stage II sporulation protein P</fullName>
    </recommendedName>
</protein>
<keyword evidence="1" id="KW-0175">Coiled coil</keyword>
<organism evidence="3 4">
    <name type="scientific">Butyribacter intestini</name>
    <dbReference type="NCBI Taxonomy" id="1703332"/>
    <lineage>
        <taxon>Bacteria</taxon>
        <taxon>Bacillati</taxon>
        <taxon>Bacillota</taxon>
        <taxon>Clostridia</taxon>
        <taxon>Lachnospirales</taxon>
        <taxon>Lachnospiraceae</taxon>
        <taxon>Butyribacter</taxon>
    </lineage>
</organism>
<dbReference type="Pfam" id="PF07454">
    <property type="entry name" value="SpoIIP"/>
    <property type="match status" value="1"/>
</dbReference>
<evidence type="ECO:0008006" key="5">
    <source>
        <dbReference type="Google" id="ProtNLM"/>
    </source>
</evidence>
<reference evidence="3 4" key="1">
    <citation type="submission" date="2015-10" db="EMBL/GenBank/DDBJ databases">
        <title>Butyribacter intestini gen. nov., sp. nov., a butyric acid-producing bacterium of the family Lachnospiraceae isolated from the human faeces.</title>
        <authorList>
            <person name="Zou Y."/>
            <person name="Xue W."/>
            <person name="Luo G."/>
            <person name="Lv M."/>
        </authorList>
    </citation>
    <scope>NUCLEOTIDE SEQUENCE [LARGE SCALE GENOMIC DNA]</scope>
    <source>
        <strain evidence="3 4">TF01-11</strain>
    </source>
</reference>
<sequence length="429" mass="48625">MKNTRKFVAVAVVIIWLSSFFIVRLEKLNIADKLKKMTANILVDFGYSNSTAISMAKNGSEVPIWLKFITGTSSGVTYIVENGNRFQSVSEKNAEKTAMTWAGKNSRKNTWSGMSGELYRQACQEENEDLELAKKENEAAKKEEKLKGDSEKIKQKDIVISHNSRAALKANISKINTLKKGLNRNYLLKNFYITDSTTSIDNEIFNVKKLLSADLRIKKNRRKPQILIFHTHGGSEAFRDSKSGVVSQSIVGVGTTLTYYLKKQGYNVIHDTTRYDIINGRIDRNRAYNNAANQVKRTLQKYPSVQVVIDLHRDGVGNKVHRTTVINGKRTAQIMLFNGLSRNRRGNIGYLYNPNLQYNLAFSLQLKLKCMENYTDFAKPVYLKGYRYNLHLRKRSLLIELGNENNTLQEAKNAMPHLAGVIGQVLGGR</sequence>
<gene>
    <name evidence="3" type="ORF">APZ18_05765</name>
</gene>
<evidence type="ECO:0000313" key="3">
    <source>
        <dbReference type="EMBL" id="KQC86670.1"/>
    </source>
</evidence>
<accession>A0AAW3JWE0</accession>
<evidence type="ECO:0000256" key="2">
    <source>
        <dbReference type="SAM" id="Phobius"/>
    </source>
</evidence>
<comment type="caution">
    <text evidence="3">The sequence shown here is derived from an EMBL/GenBank/DDBJ whole genome shotgun (WGS) entry which is preliminary data.</text>
</comment>
<keyword evidence="4" id="KW-1185">Reference proteome</keyword>
<dbReference type="Proteomes" id="UP000050833">
    <property type="component" value="Unassembled WGS sequence"/>
</dbReference>
<keyword evidence="2" id="KW-1133">Transmembrane helix</keyword>
<evidence type="ECO:0000256" key="1">
    <source>
        <dbReference type="SAM" id="Coils"/>
    </source>
</evidence>
<keyword evidence="2" id="KW-0812">Transmembrane</keyword>
<name>A0AAW3JWE0_9FIRM</name>
<dbReference type="AlphaFoldDB" id="A0AAW3JWE0"/>
<dbReference type="RefSeq" id="WP_055942470.1">
    <property type="nucleotide sequence ID" value="NZ_LLKB01000001.1"/>
</dbReference>
<dbReference type="EMBL" id="LLKB01000001">
    <property type="protein sequence ID" value="KQC86670.1"/>
    <property type="molecule type" value="Genomic_DNA"/>
</dbReference>
<evidence type="ECO:0000313" key="4">
    <source>
        <dbReference type="Proteomes" id="UP000050833"/>
    </source>
</evidence>
<proteinExistence type="predicted"/>
<dbReference type="InterPro" id="IPR010897">
    <property type="entry name" value="Spore_II_P"/>
</dbReference>
<keyword evidence="2" id="KW-0472">Membrane</keyword>
<feature type="transmembrane region" description="Helical" evidence="2">
    <location>
        <begin position="7"/>
        <end position="25"/>
    </location>
</feature>